<gene>
    <name evidence="2" type="ORF">BT62DRAFT_1011679</name>
</gene>
<keyword evidence="3" id="KW-1185">Reference proteome</keyword>
<evidence type="ECO:0000313" key="2">
    <source>
        <dbReference type="EMBL" id="KAG7441423.1"/>
    </source>
</evidence>
<organism evidence="2 3">
    <name type="scientific">Guyanagaster necrorhizus</name>
    <dbReference type="NCBI Taxonomy" id="856835"/>
    <lineage>
        <taxon>Eukaryota</taxon>
        <taxon>Fungi</taxon>
        <taxon>Dikarya</taxon>
        <taxon>Basidiomycota</taxon>
        <taxon>Agaricomycotina</taxon>
        <taxon>Agaricomycetes</taxon>
        <taxon>Agaricomycetidae</taxon>
        <taxon>Agaricales</taxon>
        <taxon>Marasmiineae</taxon>
        <taxon>Physalacriaceae</taxon>
        <taxon>Guyanagaster</taxon>
    </lineage>
</organism>
<evidence type="ECO:0000313" key="3">
    <source>
        <dbReference type="Proteomes" id="UP000812287"/>
    </source>
</evidence>
<protein>
    <submittedName>
        <fullName evidence="2">Uncharacterized protein</fullName>
    </submittedName>
</protein>
<comment type="caution">
    <text evidence="2">The sequence shown here is derived from an EMBL/GenBank/DDBJ whole genome shotgun (WGS) entry which is preliminary data.</text>
</comment>
<accession>A0A9P8AMN1</accession>
<dbReference type="RefSeq" id="XP_043034923.1">
    <property type="nucleotide sequence ID" value="XM_043177815.1"/>
</dbReference>
<evidence type="ECO:0000256" key="1">
    <source>
        <dbReference type="SAM" id="MobiDB-lite"/>
    </source>
</evidence>
<name>A0A9P8AMN1_9AGAR</name>
<dbReference type="AlphaFoldDB" id="A0A9P8AMN1"/>
<dbReference type="Proteomes" id="UP000812287">
    <property type="component" value="Unassembled WGS sequence"/>
</dbReference>
<dbReference type="GeneID" id="66100102"/>
<sequence>MIPICNACEANTPSARSSPIPPTVTHQTPSSPVVPRSLTHHVSHTQLSPSPPSRLSHALPVATHKPLAQRASLAQLFTPSPTSTSLAGLECTLGERCTCLPVGVDCWKT</sequence>
<proteinExistence type="predicted"/>
<reference evidence="2" key="1">
    <citation type="submission" date="2020-11" db="EMBL/GenBank/DDBJ databases">
        <title>Adaptations for nitrogen fixation in a non-lichenized fungal sporocarp promotes dispersal by wood-feeding termites.</title>
        <authorList>
            <consortium name="DOE Joint Genome Institute"/>
            <person name="Koch R.A."/>
            <person name="Yoon G."/>
            <person name="Arayal U."/>
            <person name="Lail K."/>
            <person name="Amirebrahimi M."/>
            <person name="Labutti K."/>
            <person name="Lipzen A."/>
            <person name="Riley R."/>
            <person name="Barry K."/>
            <person name="Henrissat B."/>
            <person name="Grigoriev I.V."/>
            <person name="Herr J.R."/>
            <person name="Aime M.C."/>
        </authorList>
    </citation>
    <scope>NUCLEOTIDE SEQUENCE</scope>
    <source>
        <strain evidence="2">MCA 3950</strain>
    </source>
</reference>
<dbReference type="EMBL" id="MU250560">
    <property type="protein sequence ID" value="KAG7441423.1"/>
    <property type="molecule type" value="Genomic_DNA"/>
</dbReference>
<feature type="region of interest" description="Disordered" evidence="1">
    <location>
        <begin position="11"/>
        <end position="57"/>
    </location>
</feature>